<evidence type="ECO:0000313" key="1">
    <source>
        <dbReference type="EMBL" id="AKF28194.1"/>
    </source>
</evidence>
<keyword evidence="2" id="KW-1185">Reference proteome</keyword>
<accession>A0A0F6SRM0</accession>
<name>A0A0F6SRM0_9CORY</name>
<proteinExistence type="predicted"/>
<protein>
    <submittedName>
        <fullName evidence="1">Uncharacterized protein</fullName>
    </submittedName>
</protein>
<reference evidence="1 2" key="1">
    <citation type="submission" date="2015-04" db="EMBL/GenBank/DDBJ databases">
        <title>Complete Genome Sequence of Brevibacterium flavum ATCC 15168.</title>
        <authorList>
            <person name="Ahn J."/>
            <person name="Park G."/>
            <person name="Jeon W."/>
            <person name="Jang Y."/>
            <person name="Jang M."/>
            <person name="Lee H."/>
            <person name="Lee H."/>
        </authorList>
    </citation>
    <scope>NUCLEOTIDE SEQUENCE [LARGE SCALE GENOMIC DNA]</scope>
    <source>
        <strain evidence="1 2">ATCC 15168</strain>
    </source>
</reference>
<sequence length="81" mass="8731">MKNKWTLVIEAEGDNIVKMYPKGDPIPGDAIHVLTVALSSLIVSNTVAGVNREELGVHVAGSLGELIQKMSVHEKGRRPNT</sequence>
<organism evidence="1 2">
    <name type="scientific">[Brevibacterium] flavum</name>
    <dbReference type="NCBI Taxonomy" id="92706"/>
    <lineage>
        <taxon>Bacteria</taxon>
        <taxon>Bacillati</taxon>
        <taxon>Actinomycetota</taxon>
        <taxon>Actinomycetes</taxon>
        <taxon>Mycobacteriales</taxon>
        <taxon>Corynebacteriaceae</taxon>
        <taxon>Corynebacterium</taxon>
    </lineage>
</organism>
<evidence type="ECO:0000313" key="2">
    <source>
        <dbReference type="Proteomes" id="UP000034037"/>
    </source>
</evidence>
<dbReference type="EMBL" id="CP011309">
    <property type="protein sequence ID" value="AKF28194.1"/>
    <property type="molecule type" value="Genomic_DNA"/>
</dbReference>
<dbReference type="Proteomes" id="UP000034037">
    <property type="component" value="Chromosome"/>
</dbReference>
<dbReference type="PATRIC" id="fig|92706.3.peg.2489"/>
<dbReference type="HOGENOM" id="CLU_2567136_0_0_11"/>
<dbReference type="AlphaFoldDB" id="A0A0F6SRM0"/>
<dbReference type="RefSeq" id="WP_003859181.1">
    <property type="nucleotide sequence ID" value="NZ_CP011309.1"/>
</dbReference>
<gene>
    <name evidence="1" type="ORF">YH66_11890</name>
</gene>